<evidence type="ECO:0000256" key="1">
    <source>
        <dbReference type="SAM" id="MobiDB-lite"/>
    </source>
</evidence>
<organism evidence="2 3">
    <name type="scientific">Tanacetum coccineum</name>
    <dbReference type="NCBI Taxonomy" id="301880"/>
    <lineage>
        <taxon>Eukaryota</taxon>
        <taxon>Viridiplantae</taxon>
        <taxon>Streptophyta</taxon>
        <taxon>Embryophyta</taxon>
        <taxon>Tracheophyta</taxon>
        <taxon>Spermatophyta</taxon>
        <taxon>Magnoliopsida</taxon>
        <taxon>eudicotyledons</taxon>
        <taxon>Gunneridae</taxon>
        <taxon>Pentapetalae</taxon>
        <taxon>asterids</taxon>
        <taxon>campanulids</taxon>
        <taxon>Asterales</taxon>
        <taxon>Asteraceae</taxon>
        <taxon>Asteroideae</taxon>
        <taxon>Anthemideae</taxon>
        <taxon>Anthemidinae</taxon>
        <taxon>Tanacetum</taxon>
    </lineage>
</organism>
<comment type="caution">
    <text evidence="2">The sequence shown here is derived from an EMBL/GenBank/DDBJ whole genome shotgun (WGS) entry which is preliminary data.</text>
</comment>
<accession>A0ABQ4WSB6</accession>
<evidence type="ECO:0000313" key="2">
    <source>
        <dbReference type="EMBL" id="GJS55783.1"/>
    </source>
</evidence>
<sequence length="161" mass="17241">MPNVDILQGMDTGGSPRRPDTIGGAPAQIRSERVLEQPNEPPISEGHTSGSGEGSMEHQFELTANVPITPHDSPLPGGYTPGSDEGRLKLLELMTMCTKLSKQVLDLVKEKEEIPIVPTDQGIIGEDVELAVRLINASRGKSTPLRSGIIREALAELAVRS</sequence>
<reference evidence="2" key="2">
    <citation type="submission" date="2022-01" db="EMBL/GenBank/DDBJ databases">
        <authorList>
            <person name="Yamashiro T."/>
            <person name="Shiraishi A."/>
            <person name="Satake H."/>
            <person name="Nakayama K."/>
        </authorList>
    </citation>
    <scope>NUCLEOTIDE SEQUENCE</scope>
</reference>
<proteinExistence type="predicted"/>
<reference evidence="2" key="1">
    <citation type="journal article" date="2022" name="Int. J. Mol. Sci.">
        <title>Draft Genome of Tanacetum Coccineum: Genomic Comparison of Closely Related Tanacetum-Family Plants.</title>
        <authorList>
            <person name="Yamashiro T."/>
            <person name="Shiraishi A."/>
            <person name="Nakayama K."/>
            <person name="Satake H."/>
        </authorList>
    </citation>
    <scope>NUCLEOTIDE SEQUENCE</scope>
</reference>
<dbReference type="EMBL" id="BQNB010008891">
    <property type="protein sequence ID" value="GJS55783.1"/>
    <property type="molecule type" value="Genomic_DNA"/>
</dbReference>
<evidence type="ECO:0000313" key="3">
    <source>
        <dbReference type="Proteomes" id="UP001151760"/>
    </source>
</evidence>
<protein>
    <submittedName>
        <fullName evidence="2">Uncharacterized protein</fullName>
    </submittedName>
</protein>
<dbReference type="Proteomes" id="UP001151760">
    <property type="component" value="Unassembled WGS sequence"/>
</dbReference>
<keyword evidence="3" id="KW-1185">Reference proteome</keyword>
<name>A0ABQ4WSB6_9ASTR</name>
<feature type="region of interest" description="Disordered" evidence="1">
    <location>
        <begin position="1"/>
        <end position="83"/>
    </location>
</feature>
<gene>
    <name evidence="2" type="ORF">Tco_0629145</name>
</gene>